<reference evidence="2 3" key="1">
    <citation type="journal article" date="2016" name="Front. Microbiol.">
        <title>Genomic Resource of Rice Seed Associated Bacteria.</title>
        <authorList>
            <person name="Midha S."/>
            <person name="Bansal K."/>
            <person name="Sharma S."/>
            <person name="Kumar N."/>
            <person name="Patil P.P."/>
            <person name="Chaudhry V."/>
            <person name="Patil P.B."/>
        </authorList>
    </citation>
    <scope>NUCLEOTIDE SEQUENCE [LARGE SCALE GENOMIC DNA]</scope>
    <source>
        <strain evidence="2 3">RSA11</strain>
    </source>
</reference>
<dbReference type="GO" id="GO:0005829">
    <property type="term" value="C:cytosol"/>
    <property type="evidence" value="ECO:0007669"/>
    <property type="project" value="TreeGrafter"/>
</dbReference>
<dbReference type="InterPro" id="IPR000845">
    <property type="entry name" value="Nucleoside_phosphorylase_d"/>
</dbReference>
<feature type="domain" description="Nucleoside phosphorylase" evidence="1">
    <location>
        <begin position="2"/>
        <end position="215"/>
    </location>
</feature>
<dbReference type="GO" id="GO:0008930">
    <property type="term" value="F:methylthioadenosine nucleosidase activity"/>
    <property type="evidence" value="ECO:0007669"/>
    <property type="project" value="TreeGrafter"/>
</dbReference>
<dbReference type="Proteomes" id="UP000072605">
    <property type="component" value="Unassembled WGS sequence"/>
</dbReference>
<gene>
    <name evidence="2" type="ORF">RSA11_07650</name>
</gene>
<name>A0AAW3MDU9_9BACL</name>
<accession>A0AAW3MDU9</accession>
<dbReference type="SUPFAM" id="SSF53167">
    <property type="entry name" value="Purine and uridine phosphorylases"/>
    <property type="match status" value="1"/>
</dbReference>
<dbReference type="Gene3D" id="3.40.50.1580">
    <property type="entry name" value="Nucleoside phosphorylase domain"/>
    <property type="match status" value="1"/>
</dbReference>
<dbReference type="GO" id="GO:0019284">
    <property type="term" value="P:L-methionine salvage from S-adenosylmethionine"/>
    <property type="evidence" value="ECO:0007669"/>
    <property type="project" value="TreeGrafter"/>
</dbReference>
<sequence>MIGISIATKWEFDATLAYFRVSPEERIAYPYGEYFTREMNGKTLIFYSTGVRKVNGIGANQYMILRFTLTKVIVAGTCAGIDPRFDVLDIIVPAQAAQYDCTVKEIEPLLKPSFIVDLDLAKYGEDYHTGTIGTADRAVVMWRDYVELRDNGLTIADTEAGAVAYICQKNGVECIIIKGISDFPTEEKKEEDVVEANVQQMRIYIENTPKVMTKIFSDYMARFI</sequence>
<dbReference type="PANTHER" id="PTHR46832:SF1">
    <property type="entry name" value="5'-METHYLTHIOADENOSINE_S-ADENOSYLHOMOCYSTEINE NUCLEOSIDASE"/>
    <property type="match status" value="1"/>
</dbReference>
<protein>
    <submittedName>
        <fullName evidence="2">Permease</fullName>
    </submittedName>
</protein>
<evidence type="ECO:0000313" key="3">
    <source>
        <dbReference type="Proteomes" id="UP000072605"/>
    </source>
</evidence>
<dbReference type="RefSeq" id="WP_058713556.1">
    <property type="nucleotide sequence ID" value="NZ_LDQV01000018.1"/>
</dbReference>
<dbReference type="Pfam" id="PF01048">
    <property type="entry name" value="PNP_UDP_1"/>
    <property type="match status" value="1"/>
</dbReference>
<dbReference type="EMBL" id="LDQV01000018">
    <property type="protein sequence ID" value="KTR27141.1"/>
    <property type="molecule type" value="Genomic_DNA"/>
</dbReference>
<evidence type="ECO:0000259" key="1">
    <source>
        <dbReference type="Pfam" id="PF01048"/>
    </source>
</evidence>
<dbReference type="InterPro" id="IPR035994">
    <property type="entry name" value="Nucleoside_phosphorylase_sf"/>
</dbReference>
<organism evidence="2 3">
    <name type="scientific">Exiguobacterium indicum</name>
    <dbReference type="NCBI Taxonomy" id="296995"/>
    <lineage>
        <taxon>Bacteria</taxon>
        <taxon>Bacillati</taxon>
        <taxon>Bacillota</taxon>
        <taxon>Bacilli</taxon>
        <taxon>Bacillales</taxon>
        <taxon>Bacillales Family XII. Incertae Sedis</taxon>
        <taxon>Exiguobacterium</taxon>
    </lineage>
</organism>
<dbReference type="AlphaFoldDB" id="A0AAW3MDU9"/>
<comment type="caution">
    <text evidence="2">The sequence shown here is derived from an EMBL/GenBank/DDBJ whole genome shotgun (WGS) entry which is preliminary data.</text>
</comment>
<proteinExistence type="predicted"/>
<dbReference type="PANTHER" id="PTHR46832">
    <property type="entry name" value="5'-METHYLTHIOADENOSINE/S-ADENOSYLHOMOCYSTEINE NUCLEOSIDASE"/>
    <property type="match status" value="1"/>
</dbReference>
<dbReference type="GO" id="GO:0008782">
    <property type="term" value="F:adenosylhomocysteine nucleosidase activity"/>
    <property type="evidence" value="ECO:0007669"/>
    <property type="project" value="TreeGrafter"/>
</dbReference>
<dbReference type="GO" id="GO:0009116">
    <property type="term" value="P:nucleoside metabolic process"/>
    <property type="evidence" value="ECO:0007669"/>
    <property type="project" value="InterPro"/>
</dbReference>
<evidence type="ECO:0000313" key="2">
    <source>
        <dbReference type="EMBL" id="KTR27141.1"/>
    </source>
</evidence>